<organism evidence="3 4">
    <name type="scientific">Marinobacter antarcticus</name>
    <dbReference type="NCBI Taxonomy" id="564117"/>
    <lineage>
        <taxon>Bacteria</taxon>
        <taxon>Pseudomonadati</taxon>
        <taxon>Pseudomonadota</taxon>
        <taxon>Gammaproteobacteria</taxon>
        <taxon>Pseudomonadales</taxon>
        <taxon>Marinobacteraceae</taxon>
        <taxon>Marinobacter</taxon>
    </lineage>
</organism>
<proteinExistence type="predicted"/>
<feature type="coiled-coil region" evidence="1">
    <location>
        <begin position="665"/>
        <end position="721"/>
    </location>
</feature>
<evidence type="ECO:0000313" key="3">
    <source>
        <dbReference type="EMBL" id="SHK82961.1"/>
    </source>
</evidence>
<name>A0A1M6VNP2_9GAMM</name>
<evidence type="ECO:0008006" key="5">
    <source>
        <dbReference type="Google" id="ProtNLM"/>
    </source>
</evidence>
<evidence type="ECO:0000256" key="1">
    <source>
        <dbReference type="SAM" id="Coils"/>
    </source>
</evidence>
<dbReference type="EMBL" id="FRAQ01000004">
    <property type="protein sequence ID" value="SHK82961.1"/>
    <property type="molecule type" value="Genomic_DNA"/>
</dbReference>
<feature type="compositionally biased region" description="Low complexity" evidence="2">
    <location>
        <begin position="484"/>
        <end position="497"/>
    </location>
</feature>
<dbReference type="InterPro" id="IPR021979">
    <property type="entry name" value="DUF3584"/>
</dbReference>
<keyword evidence="1" id="KW-0175">Coiled coil</keyword>
<feature type="region of interest" description="Disordered" evidence="2">
    <location>
        <begin position="474"/>
        <end position="529"/>
    </location>
</feature>
<dbReference type="Pfam" id="PF12128">
    <property type="entry name" value="DUF3584"/>
    <property type="match status" value="1"/>
</dbReference>
<dbReference type="Proteomes" id="UP000184497">
    <property type="component" value="Unassembled WGS sequence"/>
</dbReference>
<feature type="region of interest" description="Disordered" evidence="2">
    <location>
        <begin position="1235"/>
        <end position="1254"/>
    </location>
</feature>
<feature type="compositionally biased region" description="Polar residues" evidence="2">
    <location>
        <begin position="1238"/>
        <end position="1247"/>
    </location>
</feature>
<protein>
    <recommendedName>
        <fullName evidence="5">ATP-binding protein</fullName>
    </recommendedName>
</protein>
<keyword evidence="4" id="KW-1185">Reference proteome</keyword>
<dbReference type="OrthoDB" id="9810371at2"/>
<evidence type="ECO:0000256" key="2">
    <source>
        <dbReference type="SAM" id="MobiDB-lite"/>
    </source>
</evidence>
<dbReference type="AlphaFoldDB" id="A0A1M6VNP2"/>
<evidence type="ECO:0000313" key="4">
    <source>
        <dbReference type="Proteomes" id="UP000184497"/>
    </source>
</evidence>
<feature type="compositionally biased region" description="Basic and acidic residues" evidence="2">
    <location>
        <begin position="510"/>
        <end position="529"/>
    </location>
</feature>
<sequence>MTCRYGEISLSGETVSYGLESIVLHHSFKQVRGRTIKIDCRERTHLGGVNGAGKTSVLALVPAFFGEEPERIVTKASGKLSFLDYYLPTFQSLIIFEYRRHTGLYCAVMYRHAQGKPCYRFVAGSAEETFFAPEIKELLQGGASADDVFAAIRRGGTPVSKIIDTITNYRAIIQRNQKLLKRLPADARSLRALAAEFGLGDSDTQMTNIERLTHVVLNKHRLLSSFKTMICETQFENIHQHARPRAIDRKDLIADIQSLSAFAGEEEKIRECLRKDAERRAILEQADKTVANLFVTVEEAREKASELSQQKERFETERSDRKTVFEDTDHQLARQVTDHNAHFETLDGQVAALHRQNDQYEVDDLPGLAQRFDNLADYRQRHATAQADYDSLTGKASAIEGEYDLEKQSIQREHEKHQAQREQRLREATDALTSARHAYDLKLNSIKTDKVTAVSEYKDSRAVERSELTNEQARLSALRESPGQTEAEQQEVAFAEQASEEASEQVAQTHESRLEAGRKRDQADHDWKAAQEQVQHMDVKVQGLEDSFNELQKQIAPENGTWLSQLRAQDPEWGNRLAKVVNPSLLHRKDLTPTRDLNASETAVMGWQLALDAIPVPDFAASEDALQERSRSIDAERQGAIKQRADTEREAQRRHETYKARAEAADRLETEFSLVERTRNNAQNKLGNARQRVKEAQAARIAKITRDLDAVQLRLKDFDEQTGEGIRDVESGFQQQMLDMRGHWAEQESEHQSSVDQLSELIASAESEHKARLKKKRQIYDQRLSEEGIDPKVVQDARDALAKLTETVEKIVVSEDLVRGYRKWREQEWSKVEALTEQASQARAKREAAIRKRDEAERTWKEHDSKLKASIAEHQGVIKTLREQTEAAEGVLKHFRGDTFSEGFPGNLADLTQELQGAYQKLEQLRKEVVGTFDQATSILNRYDNTQIQQAWQKLSAHRHGQMTGDVLDHEESFKLARVPDLRELLDTDIPQLRDALIDQFVSEAGSLVKYFDSLEVMAREVKAVSSLLKRKINTDQQIESLSDIQVVLEPRIYEDETWQPLKEFVEQWQTWIHMNRRSLPSDAILRRFKLVTDTLSDAKVKESVESMIDMRLEMKENDRQVVIRTDADFLSASSTGLTYLAIMTVFMGLTRYLCPDLNTRITWPIDELATLSPNNISHLADMLEANNLTMISACPKLDRSLRKFFENKISLKQGRVHTYETSEIQGKHTEMFASVSHGGQTPQTTAEEVPSHE</sequence>
<feature type="coiled-coil region" evidence="1">
    <location>
        <begin position="832"/>
        <end position="859"/>
    </location>
</feature>
<feature type="coiled-coil region" evidence="1">
    <location>
        <begin position="283"/>
        <end position="317"/>
    </location>
</feature>
<accession>A0A1M6VNP2</accession>
<reference evidence="4" key="1">
    <citation type="submission" date="2016-11" db="EMBL/GenBank/DDBJ databases">
        <authorList>
            <person name="Varghese N."/>
            <person name="Submissions S."/>
        </authorList>
    </citation>
    <scope>NUCLEOTIDE SEQUENCE [LARGE SCALE GENOMIC DNA]</scope>
    <source>
        <strain evidence="4">CGMCC 1.10835</strain>
    </source>
</reference>
<feature type="region of interest" description="Disordered" evidence="2">
    <location>
        <begin position="629"/>
        <end position="653"/>
    </location>
</feature>
<dbReference type="STRING" id="564117.SAMN05216369_3305"/>
<gene>
    <name evidence="3" type="ORF">SAMN05216369_3305</name>
</gene>